<gene>
    <name evidence="3" type="primary">ELP-1</name>
    <name evidence="3" type="ORF">Ciccas_010477</name>
</gene>
<proteinExistence type="predicted"/>
<reference evidence="3 4" key="1">
    <citation type="submission" date="2024-11" db="EMBL/GenBank/DDBJ databases">
        <title>Adaptive evolution of stress response genes in parasites aligns with host niche diversity.</title>
        <authorList>
            <person name="Hahn C."/>
            <person name="Resl P."/>
        </authorList>
    </citation>
    <scope>NUCLEOTIDE SEQUENCE [LARGE SCALE GENOMIC DNA]</scope>
    <source>
        <strain evidence="3">EGGRZ-B1_66</strain>
        <tissue evidence="3">Body</tissue>
    </source>
</reference>
<accession>A0ABD2PWX7</accession>
<dbReference type="Proteomes" id="UP001626550">
    <property type="component" value="Unassembled WGS sequence"/>
</dbReference>
<dbReference type="PANTHER" id="PTHR13720:SF33">
    <property type="entry name" value="HELP DOMAIN-CONTAINING PROTEIN"/>
    <property type="match status" value="1"/>
</dbReference>
<dbReference type="InterPro" id="IPR001680">
    <property type="entry name" value="WD40_rpt"/>
</dbReference>
<dbReference type="Gene3D" id="2.130.10.10">
    <property type="entry name" value="YVTN repeat-like/Quinoprotein amine dehydrogenase"/>
    <property type="match status" value="2"/>
</dbReference>
<dbReference type="SUPFAM" id="SSF50978">
    <property type="entry name" value="WD40 repeat-like"/>
    <property type="match status" value="1"/>
</dbReference>
<dbReference type="SMART" id="SM00320">
    <property type="entry name" value="WD40"/>
    <property type="match status" value="3"/>
</dbReference>
<keyword evidence="2" id="KW-0677">Repeat</keyword>
<organism evidence="3 4">
    <name type="scientific">Cichlidogyrus casuarinus</name>
    <dbReference type="NCBI Taxonomy" id="1844966"/>
    <lineage>
        <taxon>Eukaryota</taxon>
        <taxon>Metazoa</taxon>
        <taxon>Spiralia</taxon>
        <taxon>Lophotrochozoa</taxon>
        <taxon>Platyhelminthes</taxon>
        <taxon>Monogenea</taxon>
        <taxon>Monopisthocotylea</taxon>
        <taxon>Dactylogyridea</taxon>
        <taxon>Ancyrocephalidae</taxon>
        <taxon>Cichlidogyrus</taxon>
    </lineage>
</organism>
<dbReference type="InterPro" id="IPR036322">
    <property type="entry name" value="WD40_repeat_dom_sf"/>
</dbReference>
<dbReference type="InterPro" id="IPR015943">
    <property type="entry name" value="WD40/YVTN_repeat-like_dom_sf"/>
</dbReference>
<dbReference type="EMBL" id="JBJKFK010002541">
    <property type="protein sequence ID" value="KAL3310946.1"/>
    <property type="molecule type" value="Genomic_DNA"/>
</dbReference>
<dbReference type="Pfam" id="PF00400">
    <property type="entry name" value="WD40"/>
    <property type="match status" value="2"/>
</dbReference>
<dbReference type="AlphaFoldDB" id="A0ABD2PWX7"/>
<protein>
    <submittedName>
        <fullName evidence="3">Echinoderm microtubule associated protein like</fullName>
    </submittedName>
</protein>
<dbReference type="PANTHER" id="PTHR13720">
    <property type="entry name" value="WD-40 REPEAT PROTEIN"/>
    <property type="match status" value="1"/>
</dbReference>
<sequence>MQPASVIKPLWQADYGKFFRPLMVTCCCFLSSGDLASGDSNGTIYIWGRRSNRICAFRKHAHEKAISCFAQSGRILFSAAFQDEKVHAWLLENDLDSLGKLDVPREHGNIRCMIVRSSSLVLATSLGSIFVCPLKTGKLARPLSACVAECSTNLTANDLLESPFVDQVLSGDILTQGHISDGIGCLRFQPQLKRLTTVSSDGQICQFDLERCTGLRKAKLVSLSFHPQRQPIFIQFCPNHIQMTAEFCHWTLNCSINISNEMQ</sequence>
<keyword evidence="4" id="KW-1185">Reference proteome</keyword>
<evidence type="ECO:0000256" key="1">
    <source>
        <dbReference type="ARBA" id="ARBA00022574"/>
    </source>
</evidence>
<evidence type="ECO:0000313" key="3">
    <source>
        <dbReference type="EMBL" id="KAL3310946.1"/>
    </source>
</evidence>
<evidence type="ECO:0000256" key="2">
    <source>
        <dbReference type="ARBA" id="ARBA00022737"/>
    </source>
</evidence>
<evidence type="ECO:0000313" key="4">
    <source>
        <dbReference type="Proteomes" id="UP001626550"/>
    </source>
</evidence>
<keyword evidence="1" id="KW-0853">WD repeat</keyword>
<comment type="caution">
    <text evidence="3">The sequence shown here is derived from an EMBL/GenBank/DDBJ whole genome shotgun (WGS) entry which is preliminary data.</text>
</comment>
<dbReference type="InterPro" id="IPR050630">
    <property type="entry name" value="WD_repeat_EMAP"/>
</dbReference>
<name>A0ABD2PWX7_9PLAT</name>